<evidence type="ECO:0000313" key="11">
    <source>
        <dbReference type="Proteomes" id="UP001497522"/>
    </source>
</evidence>
<dbReference type="PANTHER" id="PTHR32285:SF63">
    <property type="entry name" value="OS01G0880400 PROTEIN"/>
    <property type="match status" value="1"/>
</dbReference>
<evidence type="ECO:0000256" key="2">
    <source>
        <dbReference type="ARBA" id="ARBA00007727"/>
    </source>
</evidence>
<dbReference type="EMBL" id="OZ023708">
    <property type="protein sequence ID" value="CAK9879550.1"/>
    <property type="molecule type" value="Genomic_DNA"/>
</dbReference>
<feature type="domain" description="Trichome birefringence-like N-terminal" evidence="9">
    <location>
        <begin position="72"/>
        <end position="122"/>
    </location>
</feature>
<dbReference type="Proteomes" id="UP001497522">
    <property type="component" value="Chromosome 7"/>
</dbReference>
<feature type="domain" description="Trichome birefringence-like C-terminal" evidence="8">
    <location>
        <begin position="123"/>
        <end position="402"/>
    </location>
</feature>
<evidence type="ECO:0000256" key="6">
    <source>
        <dbReference type="ARBA" id="ARBA00023136"/>
    </source>
</evidence>
<sequence>MSQTLSQWSSAGGGVRHSSLICSPISITLSIFTLFFIASLFILDIIYLGPSLAALEASFLPSFIRPSIVPLECNLFNGSWVFDKSYPLYTECPFIEQGFQCPNNGRQNLTYRNWRWQPFDCNIPRFDAMSMLMRLRDQRVAFVGDSMGRTQWESLVCLLMNGVHDKWSVKEIHGKNITKTTPHLAVLFPGFNVTIEYYRSRWLVHIGQPPKHAPKRVKATLKLDTLESASSQWQTANVLVFNSGHWWTAAKTYRFGRYFQVGSSLRLGMDMESAYRTAVATWADWVKQYIDTNKTHVFFRNYEPHSWGHLNDWEEPKKHKTECPIQTAPIFNESHIRLSSQAQVLEQLWGSLQVKATLLDITRLSAYRRDAHIFNFSTFRAMDCSHWCLPGVPDTWNELLYTLLLRDMQHASHSW</sequence>
<keyword evidence="5 7" id="KW-1133">Transmembrane helix</keyword>
<comment type="similarity">
    <text evidence="2">Belongs to the PC-esterase family. TBL subfamily.</text>
</comment>
<evidence type="ECO:0000256" key="5">
    <source>
        <dbReference type="ARBA" id="ARBA00022989"/>
    </source>
</evidence>
<reference evidence="10" key="1">
    <citation type="submission" date="2024-03" db="EMBL/GenBank/DDBJ databases">
        <authorList>
            <consortium name="ELIXIR-Norway"/>
            <consortium name="Elixir Norway"/>
        </authorList>
    </citation>
    <scope>NUCLEOTIDE SEQUENCE</scope>
</reference>
<keyword evidence="3 7" id="KW-0812">Transmembrane</keyword>
<dbReference type="InterPro" id="IPR029962">
    <property type="entry name" value="TBL"/>
</dbReference>
<comment type="subcellular location">
    <subcellularLocation>
        <location evidence="1">Membrane</location>
        <topology evidence="1">Single-pass membrane protein</topology>
    </subcellularLocation>
</comment>
<dbReference type="Pfam" id="PF13839">
    <property type="entry name" value="PC-Esterase"/>
    <property type="match status" value="1"/>
</dbReference>
<dbReference type="PANTHER" id="PTHR32285">
    <property type="entry name" value="PROTEIN TRICHOME BIREFRINGENCE-LIKE 9-RELATED"/>
    <property type="match status" value="1"/>
</dbReference>
<keyword evidence="6 7" id="KW-0472">Membrane</keyword>
<keyword evidence="4" id="KW-0735">Signal-anchor</keyword>
<feature type="transmembrane region" description="Helical" evidence="7">
    <location>
        <begin position="20"/>
        <end position="43"/>
    </location>
</feature>
<accession>A0ABP1BTB6</accession>
<evidence type="ECO:0000256" key="4">
    <source>
        <dbReference type="ARBA" id="ARBA00022968"/>
    </source>
</evidence>
<evidence type="ECO:0000256" key="3">
    <source>
        <dbReference type="ARBA" id="ARBA00022692"/>
    </source>
</evidence>
<dbReference type="InterPro" id="IPR026057">
    <property type="entry name" value="TBL_C"/>
</dbReference>
<keyword evidence="11" id="KW-1185">Reference proteome</keyword>
<organism evidence="10 11">
    <name type="scientific">Sphagnum jensenii</name>
    <dbReference type="NCBI Taxonomy" id="128206"/>
    <lineage>
        <taxon>Eukaryota</taxon>
        <taxon>Viridiplantae</taxon>
        <taxon>Streptophyta</taxon>
        <taxon>Embryophyta</taxon>
        <taxon>Bryophyta</taxon>
        <taxon>Sphagnophytina</taxon>
        <taxon>Sphagnopsida</taxon>
        <taxon>Sphagnales</taxon>
        <taxon>Sphagnaceae</taxon>
        <taxon>Sphagnum</taxon>
    </lineage>
</organism>
<name>A0ABP1BTB6_9BRYO</name>
<evidence type="ECO:0000259" key="8">
    <source>
        <dbReference type="Pfam" id="PF13839"/>
    </source>
</evidence>
<evidence type="ECO:0000259" key="9">
    <source>
        <dbReference type="Pfam" id="PF14416"/>
    </source>
</evidence>
<evidence type="ECO:0000313" key="10">
    <source>
        <dbReference type="EMBL" id="CAK9879550.1"/>
    </source>
</evidence>
<gene>
    <name evidence="10" type="ORF">CSSPJE1EN2_LOCUS21063</name>
</gene>
<evidence type="ECO:0000256" key="1">
    <source>
        <dbReference type="ARBA" id="ARBA00004167"/>
    </source>
</evidence>
<proteinExistence type="inferred from homology"/>
<evidence type="ECO:0000256" key="7">
    <source>
        <dbReference type="SAM" id="Phobius"/>
    </source>
</evidence>
<dbReference type="InterPro" id="IPR025846">
    <property type="entry name" value="TBL_N"/>
</dbReference>
<protein>
    <recommendedName>
        <fullName evidence="12">Trichome birefringence-like N-terminal domain-containing protein</fullName>
    </recommendedName>
</protein>
<dbReference type="Pfam" id="PF14416">
    <property type="entry name" value="PMR5N"/>
    <property type="match status" value="1"/>
</dbReference>
<evidence type="ECO:0008006" key="12">
    <source>
        <dbReference type="Google" id="ProtNLM"/>
    </source>
</evidence>